<dbReference type="InterPro" id="IPR050072">
    <property type="entry name" value="Peptidase_M20A"/>
</dbReference>
<keyword evidence="2" id="KW-0378">Hydrolase</keyword>
<evidence type="ECO:0000256" key="1">
    <source>
        <dbReference type="ARBA" id="ARBA00022723"/>
    </source>
</evidence>
<dbReference type="Pfam" id="PF07687">
    <property type="entry name" value="M20_dimer"/>
    <property type="match status" value="1"/>
</dbReference>
<accession>A0A0P0D2K9</accession>
<evidence type="ECO:0000313" key="5">
    <source>
        <dbReference type="Proteomes" id="UP000061382"/>
    </source>
</evidence>
<keyword evidence="1" id="KW-0479">Metal-binding</keyword>
<dbReference type="PATRIC" id="fig|512763.3.peg.2095"/>
<reference evidence="4 5" key="1">
    <citation type="submission" date="2015-08" db="EMBL/GenBank/DDBJ databases">
        <title>Complete genome sequence of Rufibacter tibetensis strain 1351t, a radiation-resistant bacterium from tibet plateau.</title>
        <authorList>
            <person name="Dai J."/>
        </authorList>
    </citation>
    <scope>NUCLEOTIDE SEQUENCE [LARGE SCALE GENOMIC DNA]</scope>
    <source>
        <strain evidence="4 5">1351</strain>
    </source>
</reference>
<dbReference type="GO" id="GO:0046872">
    <property type="term" value="F:metal ion binding"/>
    <property type="evidence" value="ECO:0007669"/>
    <property type="project" value="UniProtKB-KW"/>
</dbReference>
<dbReference type="Pfam" id="PF01546">
    <property type="entry name" value="Peptidase_M20"/>
    <property type="match status" value="1"/>
</dbReference>
<keyword evidence="5" id="KW-1185">Reference proteome</keyword>
<evidence type="ECO:0000256" key="2">
    <source>
        <dbReference type="ARBA" id="ARBA00022801"/>
    </source>
</evidence>
<dbReference type="InterPro" id="IPR011650">
    <property type="entry name" value="Peptidase_M20_dimer"/>
</dbReference>
<protein>
    <submittedName>
        <fullName evidence="4">Peptidase M20</fullName>
    </submittedName>
</protein>
<dbReference type="SUPFAM" id="SSF55031">
    <property type="entry name" value="Bacterial exopeptidase dimerisation domain"/>
    <property type="match status" value="1"/>
</dbReference>
<dbReference type="PANTHER" id="PTHR43808">
    <property type="entry name" value="ACETYLORNITHINE DEACETYLASE"/>
    <property type="match status" value="1"/>
</dbReference>
<dbReference type="STRING" id="512763.DC20_09485"/>
<evidence type="ECO:0000313" key="4">
    <source>
        <dbReference type="EMBL" id="ALJ01347.1"/>
    </source>
</evidence>
<dbReference type="Gene3D" id="3.30.70.360">
    <property type="match status" value="1"/>
</dbReference>
<dbReference type="Gene3D" id="3.40.630.10">
    <property type="entry name" value="Zn peptidases"/>
    <property type="match status" value="1"/>
</dbReference>
<dbReference type="AlphaFoldDB" id="A0A0P0D2K9"/>
<proteinExistence type="predicted"/>
<dbReference type="KEGG" id="rti:DC20_09485"/>
<dbReference type="EMBL" id="CP012643">
    <property type="protein sequence ID" value="ALJ01347.1"/>
    <property type="molecule type" value="Genomic_DNA"/>
</dbReference>
<name>A0A0P0D2K9_9BACT</name>
<evidence type="ECO:0000259" key="3">
    <source>
        <dbReference type="Pfam" id="PF07687"/>
    </source>
</evidence>
<dbReference type="PANTHER" id="PTHR43808:SF17">
    <property type="entry name" value="PEPTIDASE M20"/>
    <property type="match status" value="1"/>
</dbReference>
<feature type="domain" description="Peptidase M20 dimerisation" evidence="3">
    <location>
        <begin position="212"/>
        <end position="311"/>
    </location>
</feature>
<organism evidence="4 5">
    <name type="scientific">Rufibacter tibetensis</name>
    <dbReference type="NCBI Taxonomy" id="512763"/>
    <lineage>
        <taxon>Bacteria</taxon>
        <taxon>Pseudomonadati</taxon>
        <taxon>Bacteroidota</taxon>
        <taxon>Cytophagia</taxon>
        <taxon>Cytophagales</taxon>
        <taxon>Hymenobacteraceae</taxon>
        <taxon>Rufibacter</taxon>
    </lineage>
</organism>
<dbReference type="InterPro" id="IPR002933">
    <property type="entry name" value="Peptidase_M20"/>
</dbReference>
<dbReference type="SUPFAM" id="SSF53187">
    <property type="entry name" value="Zn-dependent exopeptidases"/>
    <property type="match status" value="1"/>
</dbReference>
<dbReference type="GO" id="GO:0016787">
    <property type="term" value="F:hydrolase activity"/>
    <property type="evidence" value="ECO:0007669"/>
    <property type="project" value="UniProtKB-KW"/>
</dbReference>
<sequence>MAAPAVAQSPATEKPISVDKRYENDIKALAKNATVKAAFKTILDLEPQTLQDLITLTEIPAPPFKEEVRGRKYAEMLRAAGADSVWIDEVGNVLARRKGKNGSKTVVMEAHLDTVFPEGTDVKVKQRGDTLLAPGVGDDTRGLAMVLSVLKTLEKTGLETEADVLFIGTVGEEGLGDLRGVKHLFSEKGPKIDSYIAVDGTGIGTVTNRGLGSHRYRITFKGPGGHSSGAFGLVNPHNALGRAIHYFAVEADKFTKEGIRTTYNVGVIGGGTSVNSIPFESWMEVDMRSESPERVEGIDKLLQAAVQRALQEENQMKRLGPNLTVEVKLIGDRPAGGVDPGVTLVQRSVAATRFLGTEPALRVGSTNSNIAFSKGIPAVTIGSGGKGSNAHALDEYWINDKAYLGTQRALLLLLSETGIAKGKK</sequence>
<dbReference type="Proteomes" id="UP000061382">
    <property type="component" value="Chromosome"/>
</dbReference>
<gene>
    <name evidence="4" type="ORF">DC20_09485</name>
</gene>
<dbReference type="InterPro" id="IPR036264">
    <property type="entry name" value="Bact_exopeptidase_dim_dom"/>
</dbReference>